<dbReference type="InterPro" id="IPR037873">
    <property type="entry name" value="BamE-like"/>
</dbReference>
<dbReference type="PROSITE" id="PS51257">
    <property type="entry name" value="PROKAR_LIPOPROTEIN"/>
    <property type="match status" value="1"/>
</dbReference>
<evidence type="ECO:0000259" key="3">
    <source>
        <dbReference type="Pfam" id="PF04355"/>
    </source>
</evidence>
<gene>
    <name evidence="4" type="ORF">GA0061081_10244</name>
</gene>
<keyword evidence="5" id="KW-1185">Reference proteome</keyword>
<proteinExistence type="predicted"/>
<dbReference type="AlphaFoldDB" id="A0A1C3ZQ06"/>
<organism evidence="4 5">
    <name type="scientific">Gilliamella bombicola</name>
    <dbReference type="NCBI Taxonomy" id="1798182"/>
    <lineage>
        <taxon>Bacteria</taxon>
        <taxon>Pseudomonadati</taxon>
        <taxon>Pseudomonadota</taxon>
        <taxon>Gammaproteobacteria</taxon>
        <taxon>Orbales</taxon>
        <taxon>Orbaceae</taxon>
        <taxon>Gilliamella</taxon>
    </lineage>
</organism>
<dbReference type="Gene3D" id="3.30.1450.10">
    <property type="match status" value="1"/>
</dbReference>
<dbReference type="InterPro" id="IPR007450">
    <property type="entry name" value="BamE_dom"/>
</dbReference>
<protein>
    <submittedName>
        <fullName evidence="4">SmpA / OmlA family protein</fullName>
    </submittedName>
</protein>
<feature type="domain" description="Outer membrane protein assembly factor BamE" evidence="3">
    <location>
        <begin position="40"/>
        <end position="117"/>
    </location>
</feature>
<accession>A0A1C3ZQ06</accession>
<dbReference type="STRING" id="1798182.GA0061081_10244"/>
<name>A0A1C3ZQ06_9GAMM</name>
<dbReference type="EMBL" id="FMAQ01000002">
    <property type="protein sequence ID" value="SCB84415.1"/>
    <property type="molecule type" value="Genomic_DNA"/>
</dbReference>
<sequence length="138" mass="15517">MNKLLISIVLATGFLLSGCGGTTKGGQTILKNETKETIRTKIKEGKTTQNQIRDTFGDPLTTYFDGGKEVWSYHYTYSKHDLTLAAIPYVSIFYNKSDSDAQYKQLTILFNNNSTKTVYRYSFSDSNYKVNHTTGVGQ</sequence>
<keyword evidence="1" id="KW-0732">Signal</keyword>
<dbReference type="GO" id="GO:0019867">
    <property type="term" value="C:outer membrane"/>
    <property type="evidence" value="ECO:0007669"/>
    <property type="project" value="InterPro"/>
</dbReference>
<evidence type="ECO:0000313" key="4">
    <source>
        <dbReference type="EMBL" id="SCB84415.1"/>
    </source>
</evidence>
<evidence type="ECO:0000256" key="2">
    <source>
        <dbReference type="ARBA" id="ARBA00023136"/>
    </source>
</evidence>
<dbReference type="Proteomes" id="UP000199670">
    <property type="component" value="Unassembled WGS sequence"/>
</dbReference>
<dbReference type="OrthoDB" id="5405892at2"/>
<reference evidence="5" key="1">
    <citation type="submission" date="2016-08" db="EMBL/GenBank/DDBJ databases">
        <authorList>
            <person name="Varghese N."/>
            <person name="Submissions Spin"/>
        </authorList>
    </citation>
    <scope>NUCLEOTIDE SEQUENCE [LARGE SCALE GENOMIC DNA]</scope>
    <source>
        <strain evidence="5">R-53248</strain>
    </source>
</reference>
<keyword evidence="2" id="KW-0472">Membrane</keyword>
<dbReference type="RefSeq" id="WP_091346704.1">
    <property type="nucleotide sequence ID" value="NZ_FMAQ01000002.1"/>
</dbReference>
<evidence type="ECO:0000313" key="5">
    <source>
        <dbReference type="Proteomes" id="UP000199670"/>
    </source>
</evidence>
<evidence type="ECO:0000256" key="1">
    <source>
        <dbReference type="ARBA" id="ARBA00022729"/>
    </source>
</evidence>
<dbReference type="Pfam" id="PF04355">
    <property type="entry name" value="BamE"/>
    <property type="match status" value="1"/>
</dbReference>